<dbReference type="GO" id="GO:0061630">
    <property type="term" value="F:ubiquitin protein ligase activity"/>
    <property type="evidence" value="ECO:0007669"/>
    <property type="project" value="UniProtKB-EC"/>
</dbReference>
<evidence type="ECO:0000313" key="13">
    <source>
        <dbReference type="Proteomes" id="UP001153712"/>
    </source>
</evidence>
<evidence type="ECO:0000256" key="7">
    <source>
        <dbReference type="ARBA" id="ARBA00022771"/>
    </source>
</evidence>
<sequence>MSDGKVDSSEISMNHMLEEDLLNELKCPLCGVYMAPPIQQCRNGHDYCKECFELIYRCHRCHSMKGETRNHLLEKIYLKVHLPCKYACNGCEVKCKSKDLDAHEDECKYTLKRCPFTNTTCCSWEGVCFDIRDHCHEQHHFSTLVGRENVLSFVQFDQDYFSGGSWIYVIFVYETMFRFCVSIDMRTKLFKFVATHIGEETTPNRFNFQVKFLQNDTEEAGITLRAVCAHQVDYTKLFHGNEYLVMPVDVLIPLVDNVGELHYAVKIIDTSKPELVDVNQPSSSKMSS</sequence>
<evidence type="ECO:0000256" key="10">
    <source>
        <dbReference type="PROSITE-ProRule" id="PRU00455"/>
    </source>
</evidence>
<reference evidence="12" key="1">
    <citation type="submission" date="2022-01" db="EMBL/GenBank/DDBJ databases">
        <authorList>
            <person name="King R."/>
        </authorList>
    </citation>
    <scope>NUCLEOTIDE SEQUENCE</scope>
</reference>
<dbReference type="PANTHER" id="PTHR45877">
    <property type="entry name" value="E3 UBIQUITIN-PROTEIN LIGASE SIAH2"/>
    <property type="match status" value="1"/>
</dbReference>
<keyword evidence="7 10" id="KW-0863">Zinc-finger</keyword>
<feature type="domain" description="SIAH-type" evidence="11">
    <location>
        <begin position="79"/>
        <end position="140"/>
    </location>
</feature>
<evidence type="ECO:0000313" key="12">
    <source>
        <dbReference type="EMBL" id="CAG9854822.1"/>
    </source>
</evidence>
<dbReference type="InterPro" id="IPR013010">
    <property type="entry name" value="Znf_SIAH"/>
</dbReference>
<evidence type="ECO:0000256" key="2">
    <source>
        <dbReference type="ARBA" id="ARBA00004906"/>
    </source>
</evidence>
<dbReference type="SUPFAM" id="SSF49599">
    <property type="entry name" value="TRAF domain-like"/>
    <property type="match status" value="1"/>
</dbReference>
<name>A0A9N9TBF6_PHYSR</name>
<dbReference type="InterPro" id="IPR004162">
    <property type="entry name" value="SINA-like_animal"/>
</dbReference>
<keyword evidence="8" id="KW-0833">Ubl conjugation pathway</keyword>
<dbReference type="InterPro" id="IPR013083">
    <property type="entry name" value="Znf_RING/FYVE/PHD"/>
</dbReference>
<evidence type="ECO:0000259" key="11">
    <source>
        <dbReference type="PROSITE" id="PS51081"/>
    </source>
</evidence>
<keyword evidence="5" id="KW-0808">Transferase</keyword>
<keyword evidence="13" id="KW-1185">Reference proteome</keyword>
<dbReference type="Pfam" id="PF21362">
    <property type="entry name" value="Sina_RING"/>
    <property type="match status" value="1"/>
</dbReference>
<evidence type="ECO:0000256" key="9">
    <source>
        <dbReference type="ARBA" id="ARBA00022833"/>
    </source>
</evidence>
<keyword evidence="6" id="KW-0479">Metal-binding</keyword>
<evidence type="ECO:0000256" key="5">
    <source>
        <dbReference type="ARBA" id="ARBA00022679"/>
    </source>
</evidence>
<dbReference type="Proteomes" id="UP001153712">
    <property type="component" value="Chromosome 1"/>
</dbReference>
<dbReference type="InterPro" id="IPR049548">
    <property type="entry name" value="Sina-like_RING"/>
</dbReference>
<dbReference type="Gene3D" id="3.30.40.10">
    <property type="entry name" value="Zinc/RING finger domain, C3HC4 (zinc finger)"/>
    <property type="match status" value="1"/>
</dbReference>
<dbReference type="OrthoDB" id="4788989at2759"/>
<evidence type="ECO:0000256" key="4">
    <source>
        <dbReference type="ARBA" id="ARBA00012483"/>
    </source>
</evidence>
<dbReference type="GO" id="GO:0008270">
    <property type="term" value="F:zinc ion binding"/>
    <property type="evidence" value="ECO:0007669"/>
    <property type="project" value="UniProtKB-KW"/>
</dbReference>
<organism evidence="12 13">
    <name type="scientific">Phyllotreta striolata</name>
    <name type="common">Striped flea beetle</name>
    <name type="synonym">Crioceris striolata</name>
    <dbReference type="NCBI Taxonomy" id="444603"/>
    <lineage>
        <taxon>Eukaryota</taxon>
        <taxon>Metazoa</taxon>
        <taxon>Ecdysozoa</taxon>
        <taxon>Arthropoda</taxon>
        <taxon>Hexapoda</taxon>
        <taxon>Insecta</taxon>
        <taxon>Pterygota</taxon>
        <taxon>Neoptera</taxon>
        <taxon>Endopterygota</taxon>
        <taxon>Coleoptera</taxon>
        <taxon>Polyphaga</taxon>
        <taxon>Cucujiformia</taxon>
        <taxon>Chrysomeloidea</taxon>
        <taxon>Chrysomelidae</taxon>
        <taxon>Galerucinae</taxon>
        <taxon>Alticini</taxon>
        <taxon>Phyllotreta</taxon>
    </lineage>
</organism>
<dbReference type="GO" id="GO:0031624">
    <property type="term" value="F:ubiquitin conjugating enzyme binding"/>
    <property type="evidence" value="ECO:0007669"/>
    <property type="project" value="TreeGrafter"/>
</dbReference>
<evidence type="ECO:0000256" key="8">
    <source>
        <dbReference type="ARBA" id="ARBA00022786"/>
    </source>
</evidence>
<dbReference type="GO" id="GO:0005737">
    <property type="term" value="C:cytoplasm"/>
    <property type="evidence" value="ECO:0007669"/>
    <property type="project" value="TreeGrafter"/>
</dbReference>
<evidence type="ECO:0000256" key="1">
    <source>
        <dbReference type="ARBA" id="ARBA00000900"/>
    </source>
</evidence>
<dbReference type="PROSITE" id="PS51081">
    <property type="entry name" value="ZF_SIAH"/>
    <property type="match status" value="1"/>
</dbReference>
<comment type="catalytic activity">
    <reaction evidence="1">
        <text>S-ubiquitinyl-[E2 ubiquitin-conjugating enzyme]-L-cysteine + [acceptor protein]-L-lysine = [E2 ubiquitin-conjugating enzyme]-L-cysteine + N(6)-ubiquitinyl-[acceptor protein]-L-lysine.</text>
        <dbReference type="EC" id="2.3.2.27"/>
    </reaction>
</comment>
<keyword evidence="9" id="KW-0862">Zinc</keyword>
<dbReference type="GO" id="GO:0043161">
    <property type="term" value="P:proteasome-mediated ubiquitin-dependent protein catabolic process"/>
    <property type="evidence" value="ECO:0007669"/>
    <property type="project" value="TreeGrafter"/>
</dbReference>
<evidence type="ECO:0000256" key="3">
    <source>
        <dbReference type="ARBA" id="ARBA00009119"/>
    </source>
</evidence>
<accession>A0A9N9TBF6</accession>
<proteinExistence type="inferred from homology"/>
<dbReference type="PANTHER" id="PTHR45877:SF2">
    <property type="entry name" value="E3 UBIQUITIN-PROTEIN LIGASE SINA-RELATED"/>
    <property type="match status" value="1"/>
</dbReference>
<dbReference type="EMBL" id="OU900094">
    <property type="protein sequence ID" value="CAG9854822.1"/>
    <property type="molecule type" value="Genomic_DNA"/>
</dbReference>
<dbReference type="EC" id="2.3.2.27" evidence="4"/>
<dbReference type="Pfam" id="PF21361">
    <property type="entry name" value="Sina_ZnF"/>
    <property type="match status" value="1"/>
</dbReference>
<protein>
    <recommendedName>
        <fullName evidence="4">RING-type E3 ubiquitin transferase</fullName>
        <ecNumber evidence="4">2.3.2.27</ecNumber>
    </recommendedName>
</protein>
<comment type="pathway">
    <text evidence="2">Protein modification; protein ubiquitination.</text>
</comment>
<comment type="similarity">
    <text evidence="3">Belongs to the SINA (Seven in absentia) family.</text>
</comment>
<dbReference type="AlphaFoldDB" id="A0A9N9TBF6"/>
<evidence type="ECO:0000256" key="6">
    <source>
        <dbReference type="ARBA" id="ARBA00022723"/>
    </source>
</evidence>
<gene>
    <name evidence="12" type="ORF">PHYEVI_LOCUS1282</name>
</gene>